<dbReference type="GO" id="GO:0051959">
    <property type="term" value="F:dynein light intermediate chain binding"/>
    <property type="evidence" value="ECO:0007669"/>
    <property type="project" value="InterPro"/>
</dbReference>
<dbReference type="Gene3D" id="3.40.50.300">
    <property type="entry name" value="P-loop containing nucleotide triphosphate hydrolases"/>
    <property type="match status" value="1"/>
</dbReference>
<feature type="non-terminal residue" evidence="1">
    <location>
        <position position="1"/>
    </location>
</feature>
<sequence>YLASMSLVDEGPDGTAKYDELPTHEATLFEYFFDASKECWISWKRLVPQYVHNPERKFYEILVPTIDTCRSDWLLQLSYRIKRPVLFVGESGTSKTATIHSFLRKLSPDQNLLLNINFSSRTSSMDVQRNFESNVEKRTKDTFGPPPGKKLVVFIDDLNMPK</sequence>
<dbReference type="SUPFAM" id="SSF52540">
    <property type="entry name" value="P-loop containing nucleoside triphosphate hydrolases"/>
    <property type="match status" value="1"/>
</dbReference>
<dbReference type="GO" id="GO:0045505">
    <property type="term" value="F:dynein intermediate chain binding"/>
    <property type="evidence" value="ECO:0007669"/>
    <property type="project" value="InterPro"/>
</dbReference>
<proteinExistence type="predicted"/>
<dbReference type="PANTHER" id="PTHR22878">
    <property type="entry name" value="DYNEIN HEAVY CHAIN 6, AXONEMAL-LIKE-RELATED"/>
    <property type="match status" value="1"/>
</dbReference>
<dbReference type="EMBL" id="CAJOBI010334733">
    <property type="protein sequence ID" value="CAF5204161.1"/>
    <property type="molecule type" value="Genomic_DNA"/>
</dbReference>
<dbReference type="GO" id="GO:0030286">
    <property type="term" value="C:dynein complex"/>
    <property type="evidence" value="ECO:0007669"/>
    <property type="project" value="InterPro"/>
</dbReference>
<accession>A0A8S3IQU3</accession>
<name>A0A8S3IQU3_9BILA</name>
<protein>
    <recommendedName>
        <fullName evidence="3">Dynein heavy chain</fullName>
    </recommendedName>
</protein>
<gene>
    <name evidence="1" type="ORF">SMN809_LOCUS76395</name>
</gene>
<feature type="non-terminal residue" evidence="1">
    <location>
        <position position="162"/>
    </location>
</feature>
<dbReference type="Pfam" id="PF12775">
    <property type="entry name" value="AAA_7"/>
    <property type="match status" value="1"/>
</dbReference>
<dbReference type="InterPro" id="IPR026983">
    <property type="entry name" value="DHC"/>
</dbReference>
<dbReference type="InterPro" id="IPR027417">
    <property type="entry name" value="P-loop_NTPase"/>
</dbReference>
<evidence type="ECO:0000313" key="2">
    <source>
        <dbReference type="Proteomes" id="UP000676336"/>
    </source>
</evidence>
<evidence type="ECO:0008006" key="3">
    <source>
        <dbReference type="Google" id="ProtNLM"/>
    </source>
</evidence>
<comment type="caution">
    <text evidence="1">The sequence shown here is derived from an EMBL/GenBank/DDBJ whole genome shotgun (WGS) entry which is preliminary data.</text>
</comment>
<dbReference type="CDD" id="cd00009">
    <property type="entry name" value="AAA"/>
    <property type="match status" value="1"/>
</dbReference>
<dbReference type="PANTHER" id="PTHR22878:SF63">
    <property type="entry name" value="DYNEIN AXONEMAL HEAVY CHAIN 10"/>
    <property type="match status" value="1"/>
</dbReference>
<dbReference type="Proteomes" id="UP000676336">
    <property type="component" value="Unassembled WGS sequence"/>
</dbReference>
<organism evidence="1 2">
    <name type="scientific">Rotaria magnacalcarata</name>
    <dbReference type="NCBI Taxonomy" id="392030"/>
    <lineage>
        <taxon>Eukaryota</taxon>
        <taxon>Metazoa</taxon>
        <taxon>Spiralia</taxon>
        <taxon>Gnathifera</taxon>
        <taxon>Rotifera</taxon>
        <taxon>Eurotatoria</taxon>
        <taxon>Bdelloidea</taxon>
        <taxon>Philodinida</taxon>
        <taxon>Philodinidae</taxon>
        <taxon>Rotaria</taxon>
    </lineage>
</organism>
<reference evidence="1" key="1">
    <citation type="submission" date="2021-02" db="EMBL/GenBank/DDBJ databases">
        <authorList>
            <person name="Nowell W R."/>
        </authorList>
    </citation>
    <scope>NUCLEOTIDE SEQUENCE</scope>
</reference>
<dbReference type="AlphaFoldDB" id="A0A8S3IQU3"/>
<evidence type="ECO:0000313" key="1">
    <source>
        <dbReference type="EMBL" id="CAF5204161.1"/>
    </source>
</evidence>
<dbReference type="GO" id="GO:0007018">
    <property type="term" value="P:microtubule-based movement"/>
    <property type="evidence" value="ECO:0007669"/>
    <property type="project" value="InterPro"/>
</dbReference>